<evidence type="ECO:0000256" key="2">
    <source>
        <dbReference type="ARBA" id="ARBA00023015"/>
    </source>
</evidence>
<dbReference type="Gene3D" id="1.10.10.10">
    <property type="entry name" value="Winged helix-like DNA-binding domain superfamily/Winged helix DNA-binding domain"/>
    <property type="match status" value="1"/>
</dbReference>
<dbReference type="InterPro" id="IPR000847">
    <property type="entry name" value="LysR_HTH_N"/>
</dbReference>
<dbReference type="InterPro" id="IPR050389">
    <property type="entry name" value="LysR-type_TF"/>
</dbReference>
<dbReference type="EMBL" id="FWPT01000003">
    <property type="protein sequence ID" value="SMA42696.1"/>
    <property type="molecule type" value="Genomic_DNA"/>
</dbReference>
<dbReference type="Pfam" id="PF03466">
    <property type="entry name" value="LysR_substrate"/>
    <property type="match status" value="1"/>
</dbReference>
<dbReference type="PROSITE" id="PS50931">
    <property type="entry name" value="HTH_LYSR"/>
    <property type="match status" value="1"/>
</dbReference>
<dbReference type="PANTHER" id="PTHR30118:SF15">
    <property type="entry name" value="TRANSCRIPTIONAL REGULATORY PROTEIN"/>
    <property type="match status" value="1"/>
</dbReference>
<reference evidence="6 7" key="1">
    <citation type="submission" date="2017-03" db="EMBL/GenBank/DDBJ databases">
        <authorList>
            <person name="Afonso C.L."/>
            <person name="Miller P.J."/>
            <person name="Scott M.A."/>
            <person name="Spackman E."/>
            <person name="Goraichik I."/>
            <person name="Dimitrov K.M."/>
            <person name="Suarez D.L."/>
            <person name="Swayne D.E."/>
        </authorList>
    </citation>
    <scope>NUCLEOTIDE SEQUENCE [LARGE SCALE GENOMIC DNA]</scope>
    <source>
        <strain evidence="6">SB41UT1</strain>
    </source>
</reference>
<protein>
    <submittedName>
        <fullName evidence="6">HTH-type transcriptional regulator LeuO</fullName>
    </submittedName>
</protein>
<dbReference type="CDD" id="cd08417">
    <property type="entry name" value="PBP2_Nitroaromatics_like"/>
    <property type="match status" value="1"/>
</dbReference>
<dbReference type="OrthoDB" id="8839911at2"/>
<accession>A0A1X7AHK2</accession>
<dbReference type="AlphaFoldDB" id="A0A1X7AHK2"/>
<evidence type="ECO:0000256" key="3">
    <source>
        <dbReference type="ARBA" id="ARBA00023125"/>
    </source>
</evidence>
<dbReference type="InterPro" id="IPR037402">
    <property type="entry name" value="YidZ_PBP2"/>
</dbReference>
<dbReference type="InterPro" id="IPR036388">
    <property type="entry name" value="WH-like_DNA-bd_sf"/>
</dbReference>
<dbReference type="GO" id="GO:0003700">
    <property type="term" value="F:DNA-binding transcription factor activity"/>
    <property type="evidence" value="ECO:0007669"/>
    <property type="project" value="InterPro"/>
</dbReference>
<evidence type="ECO:0000256" key="4">
    <source>
        <dbReference type="ARBA" id="ARBA00023163"/>
    </source>
</evidence>
<comment type="similarity">
    <text evidence="1">Belongs to the LysR transcriptional regulatory family.</text>
</comment>
<dbReference type="SUPFAM" id="SSF46785">
    <property type="entry name" value="Winged helix' DNA-binding domain"/>
    <property type="match status" value="1"/>
</dbReference>
<dbReference type="PRINTS" id="PR00039">
    <property type="entry name" value="HTHLYSR"/>
</dbReference>
<dbReference type="Gene3D" id="3.40.190.10">
    <property type="entry name" value="Periplasmic binding protein-like II"/>
    <property type="match status" value="2"/>
</dbReference>
<dbReference type="InterPro" id="IPR005119">
    <property type="entry name" value="LysR_subst-bd"/>
</dbReference>
<dbReference type="Proteomes" id="UP000196573">
    <property type="component" value="Unassembled WGS sequence"/>
</dbReference>
<dbReference type="GO" id="GO:0003677">
    <property type="term" value="F:DNA binding"/>
    <property type="evidence" value="ECO:0007669"/>
    <property type="project" value="UniProtKB-KW"/>
</dbReference>
<evidence type="ECO:0000259" key="5">
    <source>
        <dbReference type="PROSITE" id="PS50931"/>
    </source>
</evidence>
<keyword evidence="7" id="KW-1185">Reference proteome</keyword>
<keyword evidence="3" id="KW-0238">DNA-binding</keyword>
<proteinExistence type="inferred from homology"/>
<sequence length="302" mass="33707">MHVSRLDLNLLRVLEAIAVSGSLTQASKELNLTQPAVSHALGRLREQLGDPLFIRAGRGLQPTPYTRERLPELRRLLSELDKTLGGRESFDPASSQQTFRLAMHEAMESTLLPALMASLQQQAPEVIIQSVKLERRLIEKELQAGQIDLAVDVLLPVGELTHYTLLDHAPMVVVARKNHPRLDGEVSMAGYLREKHVLISSRREGLGYEDQFLASQEMRRTIALRARDYKAGCLVVAASDLLLTLPLNYAQQLSSDLELQVLAPPFPVPEVSSYLYWHSSNGQAPALQWLRHHIQALSVSLL</sequence>
<dbReference type="RefSeq" id="WP_087108414.1">
    <property type="nucleotide sequence ID" value="NZ_CBCSCN010000009.1"/>
</dbReference>
<evidence type="ECO:0000313" key="6">
    <source>
        <dbReference type="EMBL" id="SMA42696.1"/>
    </source>
</evidence>
<organism evidence="6 7">
    <name type="scientific">Parendozoicomonas haliclonae</name>
    <dbReference type="NCBI Taxonomy" id="1960125"/>
    <lineage>
        <taxon>Bacteria</taxon>
        <taxon>Pseudomonadati</taxon>
        <taxon>Pseudomonadota</taxon>
        <taxon>Gammaproteobacteria</taxon>
        <taxon>Oceanospirillales</taxon>
        <taxon>Endozoicomonadaceae</taxon>
        <taxon>Parendozoicomonas</taxon>
    </lineage>
</organism>
<gene>
    <name evidence="6" type="primary">leuO_1</name>
    <name evidence="6" type="ORF">EHSB41UT_01472</name>
</gene>
<evidence type="ECO:0000256" key="1">
    <source>
        <dbReference type="ARBA" id="ARBA00009437"/>
    </source>
</evidence>
<dbReference type="InterPro" id="IPR036390">
    <property type="entry name" value="WH_DNA-bd_sf"/>
</dbReference>
<keyword evidence="2" id="KW-0805">Transcription regulation</keyword>
<evidence type="ECO:0000313" key="7">
    <source>
        <dbReference type="Proteomes" id="UP000196573"/>
    </source>
</evidence>
<feature type="domain" description="HTH lysR-type" evidence="5">
    <location>
        <begin position="6"/>
        <end position="63"/>
    </location>
</feature>
<dbReference type="SUPFAM" id="SSF53850">
    <property type="entry name" value="Periplasmic binding protein-like II"/>
    <property type="match status" value="1"/>
</dbReference>
<keyword evidence="4" id="KW-0804">Transcription</keyword>
<name>A0A1X7AHK2_9GAMM</name>
<dbReference type="Pfam" id="PF00126">
    <property type="entry name" value="HTH_1"/>
    <property type="match status" value="1"/>
</dbReference>
<dbReference type="PANTHER" id="PTHR30118">
    <property type="entry name" value="HTH-TYPE TRANSCRIPTIONAL REGULATOR LEUO-RELATED"/>
    <property type="match status" value="1"/>
</dbReference>